<protein>
    <submittedName>
        <fullName evidence="1">Uncharacterized protein</fullName>
    </submittedName>
</protein>
<sequence>MKRRSFVLGTIPLCSGLAGCTGLFSDSPMLSVAVFNQSESSYTIEMAFSRTDGDLSRSEARVFSGRIDVEPDEHSISEDVAEQQRYLIEYSLYENNTTLTEQDHFYYYPGDEDESDNLTFDIRSSGVLTRRWAV</sequence>
<keyword evidence="2" id="KW-1185">Reference proteome</keyword>
<comment type="caution">
    <text evidence="1">The sequence shown here is derived from an EMBL/GenBank/DDBJ whole genome shotgun (WGS) entry which is preliminary data.</text>
</comment>
<proteinExistence type="predicted"/>
<dbReference type="EMBL" id="JAKRVY010000007">
    <property type="protein sequence ID" value="MCL9814382.1"/>
    <property type="molecule type" value="Genomic_DNA"/>
</dbReference>
<evidence type="ECO:0000313" key="2">
    <source>
        <dbReference type="Proteomes" id="UP001202674"/>
    </source>
</evidence>
<dbReference type="Proteomes" id="UP001202674">
    <property type="component" value="Unassembled WGS sequence"/>
</dbReference>
<gene>
    <name evidence="1" type="ORF">AArcSt11_12040</name>
</gene>
<dbReference type="AlphaFoldDB" id="A0AAE3FRQ9"/>
<evidence type="ECO:0000313" key="1">
    <source>
        <dbReference type="EMBL" id="MCL9814382.1"/>
    </source>
</evidence>
<dbReference type="RefSeq" id="WP_250597377.1">
    <property type="nucleotide sequence ID" value="NZ_JAKRVY010000007.1"/>
</dbReference>
<dbReference type="PROSITE" id="PS51257">
    <property type="entry name" value="PROKAR_LIPOPROTEIN"/>
    <property type="match status" value="1"/>
</dbReference>
<reference evidence="1 2" key="1">
    <citation type="journal article" date="2022" name="Syst. Appl. Microbiol.">
        <title>Natronocalculus amylovorans gen. nov., sp. nov., and Natranaeroarchaeum aerophilus sp. nov., dominant culturable amylolytic natronoarchaea from hypersaline soda lakes in southwestern Siberia.</title>
        <authorList>
            <person name="Sorokin D.Y."/>
            <person name="Elcheninov A.G."/>
            <person name="Khizhniak T.V."/>
            <person name="Koenen M."/>
            <person name="Bale N.J."/>
            <person name="Damste J.S.S."/>
            <person name="Kublanov I.V."/>
        </authorList>
    </citation>
    <scope>NUCLEOTIDE SEQUENCE [LARGE SCALE GENOMIC DNA]</scope>
    <source>
        <strain evidence="1 2">AArc-St1-1</strain>
    </source>
</reference>
<accession>A0AAE3FRQ9</accession>
<organism evidence="1 2">
    <name type="scientific">Natranaeroarchaeum aerophilus</name>
    <dbReference type="NCBI Taxonomy" id="2917711"/>
    <lineage>
        <taxon>Archaea</taxon>
        <taxon>Methanobacteriati</taxon>
        <taxon>Methanobacteriota</taxon>
        <taxon>Stenosarchaea group</taxon>
        <taxon>Halobacteria</taxon>
        <taxon>Halobacteriales</taxon>
        <taxon>Natronoarchaeaceae</taxon>
        <taxon>Natranaeroarchaeum</taxon>
    </lineage>
</organism>
<name>A0AAE3FRQ9_9EURY</name>